<protein>
    <recommendedName>
        <fullName evidence="3">Sporulation protein</fullName>
    </recommendedName>
</protein>
<gene>
    <name evidence="1" type="ORF">N784_02660</name>
</gene>
<dbReference type="RefSeq" id="WP_084600180.1">
    <property type="nucleotide sequence ID" value="NZ_AVPG01000009.1"/>
</dbReference>
<dbReference type="Gene3D" id="1.10.287.1100">
    <property type="entry name" value="Sporulation inhibitor A"/>
    <property type="match status" value="1"/>
</dbReference>
<keyword evidence="2" id="KW-1185">Reference proteome</keyword>
<accession>A0A0A5HTY4</accession>
<proteinExistence type="predicted"/>
<evidence type="ECO:0008006" key="3">
    <source>
        <dbReference type="Google" id="ProtNLM"/>
    </source>
</evidence>
<comment type="caution">
    <text evidence="1">The sequence shown here is derived from an EMBL/GenBank/DDBJ whole genome shotgun (WGS) entry which is preliminary data.</text>
</comment>
<dbReference type="EMBL" id="AVPG01000009">
    <property type="protein sequence ID" value="KGX87082.1"/>
    <property type="molecule type" value="Genomic_DNA"/>
</dbReference>
<organism evidence="1 2">
    <name type="scientific">Pontibacillus litoralis JSM 072002</name>
    <dbReference type="NCBI Taxonomy" id="1385512"/>
    <lineage>
        <taxon>Bacteria</taxon>
        <taxon>Bacillati</taxon>
        <taxon>Bacillota</taxon>
        <taxon>Bacilli</taxon>
        <taxon>Bacillales</taxon>
        <taxon>Bacillaceae</taxon>
        <taxon>Pontibacillus</taxon>
    </lineage>
</organism>
<dbReference type="SUPFAM" id="SSF100985">
    <property type="entry name" value="Sporulation inhibitor Sda"/>
    <property type="match status" value="1"/>
</dbReference>
<evidence type="ECO:0000313" key="1">
    <source>
        <dbReference type="EMBL" id="KGX87082.1"/>
    </source>
</evidence>
<evidence type="ECO:0000313" key="2">
    <source>
        <dbReference type="Proteomes" id="UP000030401"/>
    </source>
</evidence>
<dbReference type="OrthoDB" id="2933732at2"/>
<sequence>MTLHILTNEQLIEAYQKAKIDPKIDDEFIELLYDEIKQRNLEHLVKTKNHP</sequence>
<dbReference type="Pfam" id="PF08970">
    <property type="entry name" value="Sda"/>
    <property type="match status" value="1"/>
</dbReference>
<dbReference type="InterPro" id="IPR015064">
    <property type="entry name" value="Sda"/>
</dbReference>
<dbReference type="AlphaFoldDB" id="A0A0A5HTY4"/>
<dbReference type="InterPro" id="IPR036916">
    <property type="entry name" value="Sda_sf"/>
</dbReference>
<name>A0A0A5HTY4_9BACI</name>
<reference evidence="1 2" key="1">
    <citation type="submission" date="2013-08" db="EMBL/GenBank/DDBJ databases">
        <authorList>
            <person name="Huang J."/>
            <person name="Wang G."/>
        </authorList>
    </citation>
    <scope>NUCLEOTIDE SEQUENCE [LARGE SCALE GENOMIC DNA]</scope>
    <source>
        <strain evidence="1 2">JSM 072002</strain>
    </source>
</reference>
<dbReference type="Proteomes" id="UP000030401">
    <property type="component" value="Unassembled WGS sequence"/>
</dbReference>